<dbReference type="AlphaFoldDB" id="U4KYT8"/>
<evidence type="ECO:0000313" key="1">
    <source>
        <dbReference type="EMBL" id="CCX04799.1"/>
    </source>
</evidence>
<dbReference type="Proteomes" id="UP000018144">
    <property type="component" value="Unassembled WGS sequence"/>
</dbReference>
<sequence length="93" mass="10703">MFAFNTRRRVAAVIRGRSVYHFKPFNTITGDAEPKLPSEDSIAGQVIKLKRDHEVHKLQIEHLTKKVDKGFVDMKDGFKRTDSWMMLLISASD</sequence>
<evidence type="ECO:0000313" key="2">
    <source>
        <dbReference type="Proteomes" id="UP000018144"/>
    </source>
</evidence>
<accession>U4KYT8</accession>
<proteinExistence type="predicted"/>
<dbReference type="EMBL" id="HF935218">
    <property type="protein sequence ID" value="CCX04799.1"/>
    <property type="molecule type" value="Genomic_DNA"/>
</dbReference>
<organism evidence="1 2">
    <name type="scientific">Pyronema omphalodes (strain CBS 100304)</name>
    <name type="common">Pyronema confluens</name>
    <dbReference type="NCBI Taxonomy" id="1076935"/>
    <lineage>
        <taxon>Eukaryota</taxon>
        <taxon>Fungi</taxon>
        <taxon>Dikarya</taxon>
        <taxon>Ascomycota</taxon>
        <taxon>Pezizomycotina</taxon>
        <taxon>Pezizomycetes</taxon>
        <taxon>Pezizales</taxon>
        <taxon>Pyronemataceae</taxon>
        <taxon>Pyronema</taxon>
    </lineage>
</organism>
<reference evidence="1 2" key="1">
    <citation type="journal article" date="2013" name="PLoS Genet.">
        <title>The genome and development-dependent transcriptomes of Pyronema confluens: a window into fungal evolution.</title>
        <authorList>
            <person name="Traeger S."/>
            <person name="Altegoer F."/>
            <person name="Freitag M."/>
            <person name="Gabaldon T."/>
            <person name="Kempken F."/>
            <person name="Kumar A."/>
            <person name="Marcet-Houben M."/>
            <person name="Poggeler S."/>
            <person name="Stajich J.E."/>
            <person name="Nowrousian M."/>
        </authorList>
    </citation>
    <scope>NUCLEOTIDE SEQUENCE [LARGE SCALE GENOMIC DNA]</scope>
    <source>
        <strain evidence="2">CBS 100304</strain>
        <tissue evidence="1">Vegetative mycelium</tissue>
    </source>
</reference>
<gene>
    <name evidence="1" type="ORF">PCON_03781</name>
</gene>
<protein>
    <submittedName>
        <fullName evidence="1">Uncharacterized protein</fullName>
    </submittedName>
</protein>
<keyword evidence="2" id="KW-1185">Reference proteome</keyword>
<name>U4KYT8_PYROM</name>